<dbReference type="InterPro" id="IPR011057">
    <property type="entry name" value="Mss4-like_sf"/>
</dbReference>
<dbReference type="RefSeq" id="XP_031008777.1">
    <property type="nucleotide sequence ID" value="XM_031146329.1"/>
</dbReference>
<accession>A0A8H8RAV2</accession>
<name>A0A8H8RAV2_9HELO</name>
<reference evidence="6 7" key="1">
    <citation type="submission" date="2018-05" db="EMBL/GenBank/DDBJ databases">
        <title>Genome sequencing and assembly of the regulated plant pathogen Lachnellula willkommii and related sister species for the development of diagnostic species identification markers.</title>
        <authorList>
            <person name="Giroux E."/>
            <person name="Bilodeau G."/>
        </authorList>
    </citation>
    <scope>NUCLEOTIDE SEQUENCE [LARGE SCALE GENOMIC DNA]</scope>
    <source>
        <strain evidence="6 7">CBS 185.66</strain>
    </source>
</reference>
<organism evidence="6 7">
    <name type="scientific">Lachnellula hyalina</name>
    <dbReference type="NCBI Taxonomy" id="1316788"/>
    <lineage>
        <taxon>Eukaryota</taxon>
        <taxon>Fungi</taxon>
        <taxon>Dikarya</taxon>
        <taxon>Ascomycota</taxon>
        <taxon>Pezizomycotina</taxon>
        <taxon>Leotiomycetes</taxon>
        <taxon>Helotiales</taxon>
        <taxon>Lachnaceae</taxon>
        <taxon>Lachnellula</taxon>
    </lineage>
</organism>
<dbReference type="Gene3D" id="2.170.150.70">
    <property type="match status" value="1"/>
</dbReference>
<sequence length="203" mass="22997">MASTESKDPSPSTTSTPPTRRAYKGSCHCGKTQYITYLTLPPPTISATDTTTTRFRKCNCSTCHKTAFFHVRVPHEPEDFLLLAPRNPFADLADYTCFESRIHWFFCGTCGVRCFAFSGEGEEREVDVEGEKRMVWSAKREGWVKGTSAKGFDYLTVNGVTIEPGQEGFDMREWMEKGWIAYLDVKDEVGEPRLRRPYDGGAY</sequence>
<dbReference type="PANTHER" id="PTHR28620">
    <property type="entry name" value="CENTROMERE PROTEIN V"/>
    <property type="match status" value="1"/>
</dbReference>
<dbReference type="GeneID" id="41981543"/>
<keyword evidence="2" id="KW-0479">Metal-binding</keyword>
<feature type="region of interest" description="Disordered" evidence="4">
    <location>
        <begin position="1"/>
        <end position="24"/>
    </location>
</feature>
<feature type="domain" description="CENP-V/GFA" evidence="5">
    <location>
        <begin position="23"/>
        <end position="170"/>
    </location>
</feature>
<evidence type="ECO:0000313" key="7">
    <source>
        <dbReference type="Proteomes" id="UP000431533"/>
    </source>
</evidence>
<evidence type="ECO:0000256" key="4">
    <source>
        <dbReference type="SAM" id="MobiDB-lite"/>
    </source>
</evidence>
<dbReference type="InterPro" id="IPR006913">
    <property type="entry name" value="CENP-V/GFA"/>
</dbReference>
<evidence type="ECO:0000256" key="1">
    <source>
        <dbReference type="ARBA" id="ARBA00005495"/>
    </source>
</evidence>
<evidence type="ECO:0000313" key="6">
    <source>
        <dbReference type="EMBL" id="TVY29990.1"/>
    </source>
</evidence>
<proteinExistence type="inferred from homology"/>
<dbReference type="GO" id="GO:0016846">
    <property type="term" value="F:carbon-sulfur lyase activity"/>
    <property type="evidence" value="ECO:0007669"/>
    <property type="project" value="InterPro"/>
</dbReference>
<gene>
    <name evidence="6" type="ORF">LHYA1_G001345</name>
</gene>
<dbReference type="PANTHER" id="PTHR28620:SF1">
    <property type="entry name" value="CENP-V_GFA DOMAIN-CONTAINING PROTEIN"/>
    <property type="match status" value="1"/>
</dbReference>
<dbReference type="GO" id="GO:0046872">
    <property type="term" value="F:metal ion binding"/>
    <property type="evidence" value="ECO:0007669"/>
    <property type="project" value="UniProtKB-KW"/>
</dbReference>
<keyword evidence="7" id="KW-1185">Reference proteome</keyword>
<keyword evidence="3" id="KW-0862">Zinc</keyword>
<feature type="compositionally biased region" description="Low complexity" evidence="4">
    <location>
        <begin position="9"/>
        <end position="19"/>
    </location>
</feature>
<dbReference type="Proteomes" id="UP000431533">
    <property type="component" value="Unassembled WGS sequence"/>
</dbReference>
<evidence type="ECO:0000256" key="3">
    <source>
        <dbReference type="ARBA" id="ARBA00022833"/>
    </source>
</evidence>
<evidence type="ECO:0000259" key="5">
    <source>
        <dbReference type="PROSITE" id="PS51891"/>
    </source>
</evidence>
<dbReference type="EMBL" id="QGMH01000012">
    <property type="protein sequence ID" value="TVY29990.1"/>
    <property type="molecule type" value="Genomic_DNA"/>
</dbReference>
<evidence type="ECO:0000256" key="2">
    <source>
        <dbReference type="ARBA" id="ARBA00022723"/>
    </source>
</evidence>
<comment type="caution">
    <text evidence="6">The sequence shown here is derived from an EMBL/GenBank/DDBJ whole genome shotgun (WGS) entry which is preliminary data.</text>
</comment>
<dbReference type="SUPFAM" id="SSF51316">
    <property type="entry name" value="Mss4-like"/>
    <property type="match status" value="1"/>
</dbReference>
<dbReference type="OrthoDB" id="3930719at2759"/>
<dbReference type="PROSITE" id="PS51891">
    <property type="entry name" value="CENP_V_GFA"/>
    <property type="match status" value="1"/>
</dbReference>
<protein>
    <recommendedName>
        <fullName evidence="5">CENP-V/GFA domain-containing protein</fullName>
    </recommendedName>
</protein>
<dbReference type="InterPro" id="IPR052355">
    <property type="entry name" value="CENP-V-like"/>
</dbReference>
<comment type="similarity">
    <text evidence="1">Belongs to the Gfa family.</text>
</comment>
<dbReference type="AlphaFoldDB" id="A0A8H8RAV2"/>